<evidence type="ECO:0000256" key="1">
    <source>
        <dbReference type="SAM" id="MobiDB-lite"/>
    </source>
</evidence>
<accession>A0A0S4U429</accession>
<sequence>MLERIIKQRGQLVLSHPFFGALALRLKMVEDPACKTFWIDGKSLGYNPQFVATLDDLELRGALAHEVLHPASGHCWRRGNRDQDLWNEACDYAINPIVRAAKLKLPKGVLLDDRFTGKSADEIYAVLRQERKPKPPNQPHAGEGGGAEAGQPPLDPSSPNGEQGEGDAAGFDGGDGPPYAPGDIRQDRGSDSASTESQWKVAAVKAAMVAKMRGKFGGDLQAVVDELVTPAVDWRSALARFASESAQADYSWAMPNRRFTHLGLYLPALHSRRVGDAVFVRDSSGSVFDETQRQFASEIHRVFEEVKPSRLIVIDCDVRVTQVQVFELGDELELAPVKGGGGTCFSPPFEWVEEQGFRPAFLSYLTDMYGAFPETPPEYPVLWASTTPLRRIHTPPFGECIEVIV</sequence>
<evidence type="ECO:0000259" key="2">
    <source>
        <dbReference type="Pfam" id="PF09967"/>
    </source>
</evidence>
<dbReference type="Pfam" id="PF09967">
    <property type="entry name" value="DUF2201"/>
    <property type="match status" value="1"/>
</dbReference>
<evidence type="ECO:0000259" key="3">
    <source>
        <dbReference type="Pfam" id="PF13203"/>
    </source>
</evidence>
<dbReference type="AlphaFoldDB" id="A0A0S4U429"/>
<protein>
    <recommendedName>
        <fullName evidence="5">Metallopeptidase domain-containing protein</fullName>
    </recommendedName>
</protein>
<dbReference type="PANTHER" id="PTHR38730:SF1">
    <property type="entry name" value="SLL7028 PROTEIN"/>
    <property type="match status" value="1"/>
</dbReference>
<dbReference type="Pfam" id="PF13203">
    <property type="entry name" value="DUF2201_N"/>
    <property type="match status" value="1"/>
</dbReference>
<reference evidence="4" key="1">
    <citation type="submission" date="2015-10" db="EMBL/GenBank/DDBJ databases">
        <authorList>
            <person name="Gilbert D.G."/>
        </authorList>
    </citation>
    <scope>NUCLEOTIDE SEQUENCE</scope>
    <source>
        <strain evidence="4">Phyl III-seqv23</strain>
    </source>
</reference>
<organism evidence="4">
    <name type="scientific">Ralstonia solanacearum</name>
    <name type="common">Pseudomonas solanacearum</name>
    <dbReference type="NCBI Taxonomy" id="305"/>
    <lineage>
        <taxon>Bacteria</taxon>
        <taxon>Pseudomonadati</taxon>
        <taxon>Pseudomonadota</taxon>
        <taxon>Betaproteobacteria</taxon>
        <taxon>Burkholderiales</taxon>
        <taxon>Burkholderiaceae</taxon>
        <taxon>Ralstonia</taxon>
        <taxon>Ralstonia solanacearum species complex</taxon>
    </lineage>
</organism>
<feature type="domain" description="VWA-like" evidence="2">
    <location>
        <begin position="278"/>
        <end position="402"/>
    </location>
</feature>
<proteinExistence type="predicted"/>
<evidence type="ECO:0000313" key="4">
    <source>
        <dbReference type="EMBL" id="CUV16998.1"/>
    </source>
</evidence>
<feature type="domain" description="Putative metallopeptidase" evidence="3">
    <location>
        <begin position="10"/>
        <end position="269"/>
    </location>
</feature>
<dbReference type="InterPro" id="IPR025154">
    <property type="entry name" value="Put_metallopeptidase_dom"/>
</dbReference>
<dbReference type="PANTHER" id="PTHR38730">
    <property type="entry name" value="SLL7028 PROTEIN"/>
    <property type="match status" value="1"/>
</dbReference>
<gene>
    <name evidence="4" type="ORF">PSS4_v1_210039</name>
</gene>
<feature type="region of interest" description="Disordered" evidence="1">
    <location>
        <begin position="128"/>
        <end position="197"/>
    </location>
</feature>
<name>A0A0S4U429_RALSL</name>
<evidence type="ECO:0008006" key="5">
    <source>
        <dbReference type="Google" id="ProtNLM"/>
    </source>
</evidence>
<dbReference type="EMBL" id="LN899821">
    <property type="protein sequence ID" value="CUV16998.1"/>
    <property type="molecule type" value="Genomic_DNA"/>
</dbReference>
<dbReference type="InterPro" id="IPR018698">
    <property type="entry name" value="VWA-like_dom"/>
</dbReference>